<accession>A0AAN9U038</accession>
<keyword evidence="2" id="KW-1185">Reference proteome</keyword>
<comment type="caution">
    <text evidence="1">The sequence shown here is derived from an EMBL/GenBank/DDBJ whole genome shotgun (WGS) entry which is preliminary data.</text>
</comment>
<evidence type="ECO:0000313" key="1">
    <source>
        <dbReference type="EMBL" id="KAK7731553.1"/>
    </source>
</evidence>
<proteinExistence type="predicted"/>
<gene>
    <name evidence="1" type="ORF">SLS53_008717</name>
</gene>
<name>A0AAN9U038_9PEZI</name>
<dbReference type="EMBL" id="JAJSPL020000055">
    <property type="protein sequence ID" value="KAK7731553.1"/>
    <property type="molecule type" value="Genomic_DNA"/>
</dbReference>
<reference evidence="1 2" key="1">
    <citation type="journal article" date="2023" name="PLoS ONE">
        <title>Cytospora paraplurivora sp. nov. isolated from orchards with fruit tree decline syndrome in Ontario, Canada.</title>
        <authorList>
            <person name="Ilyukhin E."/>
            <person name="Nguyen H.D.T."/>
            <person name="Castle A.J."/>
            <person name="Ellouze W."/>
        </authorList>
    </citation>
    <scope>NUCLEOTIDE SEQUENCE [LARGE SCALE GENOMIC DNA]</scope>
    <source>
        <strain evidence="1 2">FDS-564</strain>
    </source>
</reference>
<dbReference type="AlphaFoldDB" id="A0AAN9U038"/>
<protein>
    <submittedName>
        <fullName evidence="1">Uncharacterized protein</fullName>
    </submittedName>
</protein>
<sequence length="415" mass="47477">MPAAAVTADSRTREAPIWNGDNLWKDYDLRDEVVREQFDSWVLSDLHSWATSCYTVLSTMYKHHQQTCPNRNPHTSLISDKFTMEFHSLLAYSTIKLLVPAVEALGRKLPKEDTVATTLHRKYKDLHANTVNLCTSITPHIPHTKPEQGSSRPWSWSRPLVQLLLLALAESNSNIVEPEHYRDEYQRFLKLLPGGGTTVILPNSIFVCTGPHSRERHDTLLPADRKSHSIGTSVEKWFRTVRKDHFKPMRSGSLSRGNQLSNWPYETRRRLMQRLAIKSCPNLTVAQEFLAKVQEAGDMARESWNQSASTVRQEPGYKHRQEVLDDKMRREYPDYASRRPDESATIFNGLTAEHMPRCAKCYSRVERRFPPELTDKEQAELNGGGRGGRDGVRRAYKGDMCAEDNGFLDCARLLA</sequence>
<evidence type="ECO:0000313" key="2">
    <source>
        <dbReference type="Proteomes" id="UP001320245"/>
    </source>
</evidence>
<dbReference type="Proteomes" id="UP001320245">
    <property type="component" value="Unassembled WGS sequence"/>
</dbReference>
<organism evidence="1 2">
    <name type="scientific">Cytospora paraplurivora</name>
    <dbReference type="NCBI Taxonomy" id="2898453"/>
    <lineage>
        <taxon>Eukaryota</taxon>
        <taxon>Fungi</taxon>
        <taxon>Dikarya</taxon>
        <taxon>Ascomycota</taxon>
        <taxon>Pezizomycotina</taxon>
        <taxon>Sordariomycetes</taxon>
        <taxon>Sordariomycetidae</taxon>
        <taxon>Diaporthales</taxon>
        <taxon>Cytosporaceae</taxon>
        <taxon>Cytospora</taxon>
    </lineage>
</organism>